<accession>A0ABV5HUV6</accession>
<organism evidence="1 2">
    <name type="scientific">Vibrio olivae</name>
    <dbReference type="NCBI Taxonomy" id="1243002"/>
    <lineage>
        <taxon>Bacteria</taxon>
        <taxon>Pseudomonadati</taxon>
        <taxon>Pseudomonadota</taxon>
        <taxon>Gammaproteobacteria</taxon>
        <taxon>Vibrionales</taxon>
        <taxon>Vibrionaceae</taxon>
        <taxon>Vibrio</taxon>
    </lineage>
</organism>
<dbReference type="EMBL" id="JBHMEP010000020">
    <property type="protein sequence ID" value="MFB9137755.1"/>
    <property type="molecule type" value="Genomic_DNA"/>
</dbReference>
<evidence type="ECO:0008006" key="3">
    <source>
        <dbReference type="Google" id="ProtNLM"/>
    </source>
</evidence>
<protein>
    <recommendedName>
        <fullName evidence="3">Phage protein</fullName>
    </recommendedName>
</protein>
<dbReference type="Proteomes" id="UP001589645">
    <property type="component" value="Unassembled WGS sequence"/>
</dbReference>
<keyword evidence="2" id="KW-1185">Reference proteome</keyword>
<evidence type="ECO:0000313" key="1">
    <source>
        <dbReference type="EMBL" id="MFB9137755.1"/>
    </source>
</evidence>
<dbReference type="RefSeq" id="WP_390197968.1">
    <property type="nucleotide sequence ID" value="NZ_JBHMEP010000020.1"/>
</dbReference>
<name>A0ABV5HUV6_9VIBR</name>
<reference evidence="1 2" key="1">
    <citation type="submission" date="2024-09" db="EMBL/GenBank/DDBJ databases">
        <authorList>
            <person name="Sun Q."/>
            <person name="Mori K."/>
        </authorList>
    </citation>
    <scope>NUCLEOTIDE SEQUENCE [LARGE SCALE GENOMIC DNA]</scope>
    <source>
        <strain evidence="1 2">CECT 8064</strain>
    </source>
</reference>
<comment type="caution">
    <text evidence="1">The sequence shown here is derived from an EMBL/GenBank/DDBJ whole genome shotgun (WGS) entry which is preliminary data.</text>
</comment>
<proteinExistence type="predicted"/>
<evidence type="ECO:0000313" key="2">
    <source>
        <dbReference type="Proteomes" id="UP001589645"/>
    </source>
</evidence>
<feature type="non-terminal residue" evidence="1">
    <location>
        <position position="1"/>
    </location>
</feature>
<sequence length="149" mass="16946">MAYRRGKGEGQKWYVNPYFFVMVALELDPEIYAKVIIWLHDGFMEDRNAAGEAYIRMSSAVARLVSDKGQLSDKISRVAKAINFIVFNKHESGIRNTATKNQLNDIVAVENVITGVIDGGFIDTYDKLIDYLGHEWKKKWGNPVMSLKD</sequence>
<gene>
    <name evidence="1" type="ORF">ACFFUV_22660</name>
</gene>